<dbReference type="PIRSF" id="PIRSF006337">
    <property type="entry name" value="Trehalose_TreZ"/>
    <property type="match status" value="1"/>
</dbReference>
<keyword evidence="9 14" id="KW-0326">Glycosidase</keyword>
<keyword evidence="20" id="KW-1185">Reference proteome</keyword>
<dbReference type="Proteomes" id="UP000525389">
    <property type="component" value="Unassembled WGS sequence"/>
</dbReference>
<proteinExistence type="inferred from homology"/>
<evidence type="ECO:0000256" key="3">
    <source>
        <dbReference type="ARBA" id="ARBA00008061"/>
    </source>
</evidence>
<dbReference type="SUPFAM" id="SSF51445">
    <property type="entry name" value="(Trans)glycosidases"/>
    <property type="match status" value="1"/>
</dbReference>
<organism evidence="19 20">
    <name type="scientific">Deinococcus budaensis</name>
    <dbReference type="NCBI Taxonomy" id="1665626"/>
    <lineage>
        <taxon>Bacteria</taxon>
        <taxon>Thermotogati</taxon>
        <taxon>Deinococcota</taxon>
        <taxon>Deinococci</taxon>
        <taxon>Deinococcales</taxon>
        <taxon>Deinococcaceae</taxon>
        <taxon>Deinococcus</taxon>
    </lineage>
</organism>
<dbReference type="CDD" id="cd11325">
    <property type="entry name" value="AmyAc_GTHase"/>
    <property type="match status" value="1"/>
</dbReference>
<dbReference type="Gene3D" id="2.60.40.1180">
    <property type="entry name" value="Golgi alpha-mannosidase II"/>
    <property type="match status" value="1"/>
</dbReference>
<dbReference type="Gene3D" id="3.20.20.80">
    <property type="entry name" value="Glycosidases"/>
    <property type="match status" value="1"/>
</dbReference>
<gene>
    <name evidence="19" type="ORF">HNQ09_002779</name>
</gene>
<dbReference type="Pfam" id="PF00128">
    <property type="entry name" value="Alpha-amylase"/>
    <property type="match status" value="1"/>
</dbReference>
<feature type="active site" description="Proton donor" evidence="15">
    <location>
        <position position="324"/>
    </location>
</feature>
<dbReference type="InterPro" id="IPR017853">
    <property type="entry name" value="GH"/>
</dbReference>
<evidence type="ECO:0000256" key="17">
    <source>
        <dbReference type="SAM" id="MobiDB-lite"/>
    </source>
</evidence>
<comment type="caution">
    <text evidence="19">The sequence shown here is derived from an EMBL/GenBank/DDBJ whole genome shotgun (WGS) entry which is preliminary data.</text>
</comment>
<comment type="similarity">
    <text evidence="3 14">Belongs to the glycosyl hydrolase 13 family.</text>
</comment>
<comment type="catalytic activity">
    <reaction evidence="12 14">
        <text>hydrolysis of (1-&gt;4)-alpha-D-glucosidic linkage in 4-alpha-D-[(1-&gt;4)-alpha-D-glucanosyl]n trehalose to yield trehalose and (1-&gt;4)-alpha-D-glucan.</text>
        <dbReference type="EC" id="3.2.1.141"/>
    </reaction>
</comment>
<dbReference type="InterPro" id="IPR013783">
    <property type="entry name" value="Ig-like_fold"/>
</dbReference>
<evidence type="ECO:0000259" key="18">
    <source>
        <dbReference type="SMART" id="SM00642"/>
    </source>
</evidence>
<dbReference type="CDD" id="cd02853">
    <property type="entry name" value="E_set_MTHase_like_N"/>
    <property type="match status" value="1"/>
</dbReference>
<accession>A0A7W8LR64</accession>
<evidence type="ECO:0000256" key="13">
    <source>
        <dbReference type="NCBIfam" id="TIGR02402"/>
    </source>
</evidence>
<evidence type="ECO:0000256" key="2">
    <source>
        <dbReference type="ARBA" id="ARBA00005199"/>
    </source>
</evidence>
<evidence type="ECO:0000256" key="6">
    <source>
        <dbReference type="ARBA" id="ARBA00022490"/>
    </source>
</evidence>
<feature type="domain" description="Glycosyl hydrolase family 13 catalytic" evidence="18">
    <location>
        <begin position="147"/>
        <end position="482"/>
    </location>
</feature>
<feature type="region of interest" description="Disordered" evidence="17">
    <location>
        <begin position="1"/>
        <end position="53"/>
    </location>
</feature>
<dbReference type="SUPFAM" id="SSF81296">
    <property type="entry name" value="E set domains"/>
    <property type="match status" value="1"/>
</dbReference>
<dbReference type="InterPro" id="IPR006047">
    <property type="entry name" value="GH13_cat_dom"/>
</dbReference>
<dbReference type="GO" id="GO:0005992">
    <property type="term" value="P:trehalose biosynthetic process"/>
    <property type="evidence" value="ECO:0007669"/>
    <property type="project" value="UniProtKB-UniRule"/>
</dbReference>
<evidence type="ECO:0000256" key="12">
    <source>
        <dbReference type="ARBA" id="ARBA00034013"/>
    </source>
</evidence>
<dbReference type="Gene3D" id="2.60.40.10">
    <property type="entry name" value="Immunoglobulins"/>
    <property type="match status" value="1"/>
</dbReference>
<dbReference type="PANTHER" id="PTHR43651:SF11">
    <property type="entry name" value="MALTO-OLIGOSYLTREHALOSE TREHALOHYDROLASE"/>
    <property type="match status" value="1"/>
</dbReference>
<dbReference type="Gene3D" id="1.10.10.760">
    <property type="entry name" value="E-set domains of sugar-utilizing enzymes"/>
    <property type="match status" value="1"/>
</dbReference>
<name>A0A7W8LR64_9DEIO</name>
<evidence type="ECO:0000256" key="16">
    <source>
        <dbReference type="PIRSR" id="PIRSR006337-3"/>
    </source>
</evidence>
<evidence type="ECO:0000256" key="8">
    <source>
        <dbReference type="ARBA" id="ARBA00023277"/>
    </source>
</evidence>
<keyword evidence="7 14" id="KW-0378">Hydrolase</keyword>
<evidence type="ECO:0000256" key="15">
    <source>
        <dbReference type="PIRSR" id="PIRSR006337-1"/>
    </source>
</evidence>
<dbReference type="NCBIfam" id="TIGR02402">
    <property type="entry name" value="trehalose_TreZ"/>
    <property type="match status" value="1"/>
</dbReference>
<feature type="site" description="Transition state stabilizer" evidence="16">
    <location>
        <position position="414"/>
    </location>
</feature>
<dbReference type="EC" id="3.2.1.141" evidence="4 13"/>
<dbReference type="InterPro" id="IPR044901">
    <property type="entry name" value="Trehalose_TreZ_E-set_sf"/>
</dbReference>
<protein>
    <recommendedName>
        <fullName evidence="5 13">Malto-oligosyltrehalose trehalohydrolase</fullName>
        <shortName evidence="14">MTHase</shortName>
        <ecNumber evidence="4 13">3.2.1.141</ecNumber>
    </recommendedName>
    <alternativeName>
        <fullName evidence="11 14">4-alpha-D-((1-&gt;4)-alpha-D-glucano)trehalose trehalohydrolase</fullName>
    </alternativeName>
    <alternativeName>
        <fullName evidence="10 14">Maltooligosyl trehalose trehalohydrolase</fullName>
    </alternativeName>
</protein>
<evidence type="ECO:0000256" key="11">
    <source>
        <dbReference type="ARBA" id="ARBA00033284"/>
    </source>
</evidence>
<dbReference type="InterPro" id="IPR014756">
    <property type="entry name" value="Ig_E-set"/>
</dbReference>
<dbReference type="SMART" id="SM00642">
    <property type="entry name" value="Aamy"/>
    <property type="match status" value="1"/>
</dbReference>
<evidence type="ECO:0000256" key="10">
    <source>
        <dbReference type="ARBA" id="ARBA00032057"/>
    </source>
</evidence>
<dbReference type="PANTHER" id="PTHR43651">
    <property type="entry name" value="1,4-ALPHA-GLUCAN-BRANCHING ENZYME"/>
    <property type="match status" value="1"/>
</dbReference>
<dbReference type="InterPro" id="IPR012768">
    <property type="entry name" value="Trehalose_TreZ"/>
</dbReference>
<dbReference type="InterPro" id="IPR013780">
    <property type="entry name" value="Glyco_hydro_b"/>
</dbReference>
<feature type="active site" description="Nucleophile" evidence="15">
    <location>
        <position position="291"/>
    </location>
</feature>
<dbReference type="EMBL" id="JACHFN010000011">
    <property type="protein sequence ID" value="MBB5235325.1"/>
    <property type="molecule type" value="Genomic_DNA"/>
</dbReference>
<dbReference type="GO" id="GO:0033942">
    <property type="term" value="F:4-alpha-D-(1-&gt;4)-alpha-D-glucanotrehalose trehalohydrolase activity"/>
    <property type="evidence" value="ECO:0007669"/>
    <property type="project" value="UniProtKB-EC"/>
</dbReference>
<dbReference type="UniPathway" id="UPA00299"/>
<dbReference type="AlphaFoldDB" id="A0A7W8LR64"/>
<dbReference type="GO" id="GO:0005737">
    <property type="term" value="C:cytoplasm"/>
    <property type="evidence" value="ECO:0007669"/>
    <property type="project" value="UniProtKB-SubCell"/>
</dbReference>
<comment type="pathway">
    <text evidence="2 14">Glycan biosynthesis; trehalose biosynthesis.</text>
</comment>
<evidence type="ECO:0000256" key="5">
    <source>
        <dbReference type="ARBA" id="ARBA00015938"/>
    </source>
</evidence>
<evidence type="ECO:0000256" key="4">
    <source>
        <dbReference type="ARBA" id="ARBA00012268"/>
    </source>
</evidence>
<evidence type="ECO:0000256" key="14">
    <source>
        <dbReference type="PIRNR" id="PIRNR006337"/>
    </source>
</evidence>
<keyword evidence="6" id="KW-0963">Cytoplasm</keyword>
<sequence>MNTSPEFGPAAVSSSAAEQPASPVAAQLPDRPAAQGPDTQRLGAQPLPGGGTRFRVWTTTAREVGVRVDGAAHPLTPLGGGLFEAVLPVEAGARYFFLLDGQPWPDPYALSLPDGVHGEAEVVDLHAYRWQHTGWRGRPLAECVFYELHVGTFTPEGTYRAALEKLPELAALGVTAIELMPLAAFPGTRGWGYDGVALYAPHAGYGRPEDLMAFVDAAHGLGLAVLLDVVYNHFGPDGNYLGVYSPEYFTARFHTPWGAGLDYAEPHMRRLITGNARMWLRDYRFDGLRLDATQEMQDDSPVHILRELADEVHALGGRHLLIAEDYRNRPDLVTDFHLDGLWVDDFHHEMRVTLTGDRDGYYAPFQGGAAALAHVLNRGWVFEGQEWPLERAPRGAPADALGAPAFVYFIQNHDQVGNRAVGDRVHHLERVTPAMFRGASTLLLTLPMTPLLFQGQEWAASAPFPFFSDHAGDLGRAVSEGRRREFGHFDSFAAGEVPDPQAEATFRQAKLDWAERGEGEHARTLSLYRDLLHLRREDPVLQDRERRNLQAGSEGGNVLWVRRATGDGSERVLLWNLGREAVEAGALPLPFALPPRVLRHSEGREGTALGYGEAVLLGSQG</sequence>
<evidence type="ECO:0000256" key="9">
    <source>
        <dbReference type="ARBA" id="ARBA00023295"/>
    </source>
</evidence>
<comment type="subcellular location">
    <subcellularLocation>
        <location evidence="1 15">Cytoplasm</location>
    </subcellularLocation>
</comment>
<evidence type="ECO:0000313" key="20">
    <source>
        <dbReference type="Proteomes" id="UP000525389"/>
    </source>
</evidence>
<keyword evidence="8" id="KW-0119">Carbohydrate metabolism</keyword>
<evidence type="ECO:0000256" key="7">
    <source>
        <dbReference type="ARBA" id="ARBA00022801"/>
    </source>
</evidence>
<dbReference type="SUPFAM" id="SSF51011">
    <property type="entry name" value="Glycosyl hydrolase domain"/>
    <property type="match status" value="1"/>
</dbReference>
<reference evidence="19 20" key="1">
    <citation type="submission" date="2020-08" db="EMBL/GenBank/DDBJ databases">
        <title>Genomic Encyclopedia of Type Strains, Phase IV (KMG-IV): sequencing the most valuable type-strain genomes for metagenomic binning, comparative biology and taxonomic classification.</title>
        <authorList>
            <person name="Goeker M."/>
        </authorList>
    </citation>
    <scope>NUCLEOTIDE SEQUENCE [LARGE SCALE GENOMIC DNA]</scope>
    <source>
        <strain evidence="19 20">DSM 101791</strain>
    </source>
</reference>
<evidence type="ECO:0000256" key="1">
    <source>
        <dbReference type="ARBA" id="ARBA00004496"/>
    </source>
</evidence>
<evidence type="ECO:0000313" key="19">
    <source>
        <dbReference type="EMBL" id="MBB5235325.1"/>
    </source>
</evidence>